<sequence length="164" mass="18622">MSTISKNQIKPEIGLQERDMANVAEFLNKLLADYTVLYTKIRHAHWNVEGPDFHSQHLFFEGIYDQLAVNIDDVAERVRMLGHYAVGSLAKYLEFTHLSEIQYTGTDSKGLIKELTSDFETVIMVIRSGIELSQSAGDTGTEDFLTGLMEEHEKTAWMLRAHLS</sequence>
<evidence type="ECO:0000259" key="3">
    <source>
        <dbReference type="Pfam" id="PF00210"/>
    </source>
</evidence>
<dbReference type="PANTHER" id="PTHR42932:SF1">
    <property type="entry name" value="GENERAL STRESS PROTEIN 20U"/>
    <property type="match status" value="1"/>
</dbReference>
<dbReference type="Proteomes" id="UP001597393">
    <property type="component" value="Unassembled WGS sequence"/>
</dbReference>
<accession>A0ABW5NNE9</accession>
<gene>
    <name evidence="4" type="ORF">ACFSQ3_15780</name>
</gene>
<dbReference type="InterPro" id="IPR008331">
    <property type="entry name" value="Ferritin_DPS_dom"/>
</dbReference>
<dbReference type="PANTHER" id="PTHR42932">
    <property type="entry name" value="GENERAL STRESS PROTEIN 20U"/>
    <property type="match status" value="1"/>
</dbReference>
<dbReference type="PIRSF" id="PIRSF005900">
    <property type="entry name" value="Dps"/>
    <property type="match status" value="1"/>
</dbReference>
<evidence type="ECO:0000313" key="4">
    <source>
        <dbReference type="EMBL" id="MFD2600415.1"/>
    </source>
</evidence>
<protein>
    <submittedName>
        <fullName evidence="4">Dps family protein</fullName>
    </submittedName>
</protein>
<dbReference type="PRINTS" id="PR01346">
    <property type="entry name" value="HELNAPAPROT"/>
</dbReference>
<dbReference type="InterPro" id="IPR023188">
    <property type="entry name" value="DPS_DNA-bd_CS"/>
</dbReference>
<dbReference type="InterPro" id="IPR002177">
    <property type="entry name" value="DPS_DNA-bd"/>
</dbReference>
<dbReference type="Pfam" id="PF00210">
    <property type="entry name" value="Ferritin"/>
    <property type="match status" value="1"/>
</dbReference>
<dbReference type="RefSeq" id="WP_380870554.1">
    <property type="nucleotide sequence ID" value="NZ_JBHUMA010000009.1"/>
</dbReference>
<name>A0ABW5NNE9_9SPHI</name>
<evidence type="ECO:0000256" key="1">
    <source>
        <dbReference type="ARBA" id="ARBA00009497"/>
    </source>
</evidence>
<keyword evidence="5" id="KW-1185">Reference proteome</keyword>
<evidence type="ECO:0000256" key="2">
    <source>
        <dbReference type="RuleBase" id="RU003875"/>
    </source>
</evidence>
<dbReference type="PROSITE" id="PS00819">
    <property type="entry name" value="DPS_2"/>
    <property type="match status" value="1"/>
</dbReference>
<proteinExistence type="inferred from homology"/>
<dbReference type="CDD" id="cd01043">
    <property type="entry name" value="DPS"/>
    <property type="match status" value="1"/>
</dbReference>
<dbReference type="SUPFAM" id="SSF47240">
    <property type="entry name" value="Ferritin-like"/>
    <property type="match status" value="1"/>
</dbReference>
<dbReference type="InterPro" id="IPR012347">
    <property type="entry name" value="Ferritin-like"/>
</dbReference>
<reference evidence="5" key="1">
    <citation type="journal article" date="2019" name="Int. J. Syst. Evol. Microbiol.">
        <title>The Global Catalogue of Microorganisms (GCM) 10K type strain sequencing project: providing services to taxonomists for standard genome sequencing and annotation.</title>
        <authorList>
            <consortium name="The Broad Institute Genomics Platform"/>
            <consortium name="The Broad Institute Genome Sequencing Center for Infectious Disease"/>
            <person name="Wu L."/>
            <person name="Ma J."/>
        </authorList>
    </citation>
    <scope>NUCLEOTIDE SEQUENCE [LARGE SCALE GENOMIC DNA]</scope>
    <source>
        <strain evidence="5">KCTC 42248</strain>
    </source>
</reference>
<dbReference type="EMBL" id="JBHUMA010000009">
    <property type="protein sequence ID" value="MFD2600415.1"/>
    <property type="molecule type" value="Genomic_DNA"/>
</dbReference>
<comment type="similarity">
    <text evidence="1 2">Belongs to the Dps family.</text>
</comment>
<dbReference type="InterPro" id="IPR009078">
    <property type="entry name" value="Ferritin-like_SF"/>
</dbReference>
<feature type="domain" description="Ferritin/DPS" evidence="3">
    <location>
        <begin position="25"/>
        <end position="163"/>
    </location>
</feature>
<dbReference type="Gene3D" id="1.20.1260.10">
    <property type="match status" value="1"/>
</dbReference>
<comment type="caution">
    <text evidence="4">The sequence shown here is derived from an EMBL/GenBank/DDBJ whole genome shotgun (WGS) entry which is preliminary data.</text>
</comment>
<evidence type="ECO:0000313" key="5">
    <source>
        <dbReference type="Proteomes" id="UP001597393"/>
    </source>
</evidence>
<organism evidence="4 5">
    <name type="scientific">Sphingobacterium corticis</name>
    <dbReference type="NCBI Taxonomy" id="1812823"/>
    <lineage>
        <taxon>Bacteria</taxon>
        <taxon>Pseudomonadati</taxon>
        <taxon>Bacteroidota</taxon>
        <taxon>Sphingobacteriia</taxon>
        <taxon>Sphingobacteriales</taxon>
        <taxon>Sphingobacteriaceae</taxon>
        <taxon>Sphingobacterium</taxon>
    </lineage>
</organism>